<protein>
    <submittedName>
        <fullName evidence="2">Uncharacterized protein</fullName>
    </submittedName>
</protein>
<dbReference type="Proteomes" id="UP000192775">
    <property type="component" value="Chromosome"/>
</dbReference>
<evidence type="ECO:0000313" key="2">
    <source>
        <dbReference type="EMBL" id="ARJ06641.1"/>
    </source>
</evidence>
<feature type="region of interest" description="Disordered" evidence="1">
    <location>
        <begin position="41"/>
        <end position="80"/>
    </location>
</feature>
<gene>
    <name evidence="2" type="ORF">B5808_16475</name>
</gene>
<dbReference type="AlphaFoldDB" id="A0A1X9LRS0"/>
<keyword evidence="3" id="KW-1185">Reference proteome</keyword>
<accession>A0A1X9LRS0</accession>
<dbReference type="EMBL" id="CP020715">
    <property type="protein sequence ID" value="ARJ06641.1"/>
    <property type="molecule type" value="Genomic_DNA"/>
</dbReference>
<name>A0A1X9LRS0_9MICO</name>
<sequence>MPALAAGAPSLQTPSAIIALVTATRAAQAAQTAAVALQAQEAAESVGGSGGESSDDGPEWVMPCGQARPGDPCFEPQPELMFTPPQEWIDRWERLEGCQRFSDDLSECLD</sequence>
<organism evidence="2 3">
    <name type="scientific">Cnuibacter physcomitrellae</name>
    <dbReference type="NCBI Taxonomy" id="1619308"/>
    <lineage>
        <taxon>Bacteria</taxon>
        <taxon>Bacillati</taxon>
        <taxon>Actinomycetota</taxon>
        <taxon>Actinomycetes</taxon>
        <taxon>Micrococcales</taxon>
        <taxon>Microbacteriaceae</taxon>
        <taxon>Cnuibacter</taxon>
    </lineage>
</organism>
<evidence type="ECO:0000313" key="3">
    <source>
        <dbReference type="Proteomes" id="UP000192775"/>
    </source>
</evidence>
<reference evidence="2 3" key="1">
    <citation type="submission" date="2017-04" db="EMBL/GenBank/DDBJ databases">
        <authorList>
            <person name="Afonso C.L."/>
            <person name="Miller P.J."/>
            <person name="Scott M.A."/>
            <person name="Spackman E."/>
            <person name="Goraichik I."/>
            <person name="Dimitrov K.M."/>
            <person name="Suarez D.L."/>
            <person name="Swayne D.E."/>
        </authorList>
    </citation>
    <scope>NUCLEOTIDE SEQUENCE [LARGE SCALE GENOMIC DNA]</scope>
    <source>
        <strain evidence="3">XA(T)</strain>
    </source>
</reference>
<proteinExistence type="predicted"/>
<evidence type="ECO:0000256" key="1">
    <source>
        <dbReference type="SAM" id="MobiDB-lite"/>
    </source>
</evidence>
<dbReference type="KEGG" id="cphy:B5808_16475"/>